<dbReference type="EMBL" id="GBXM01070928">
    <property type="protein sequence ID" value="JAH37649.1"/>
    <property type="molecule type" value="Transcribed_RNA"/>
</dbReference>
<name>A0A0E9S889_ANGAN</name>
<proteinExistence type="predicted"/>
<organism evidence="1">
    <name type="scientific">Anguilla anguilla</name>
    <name type="common">European freshwater eel</name>
    <name type="synonym">Muraena anguilla</name>
    <dbReference type="NCBI Taxonomy" id="7936"/>
    <lineage>
        <taxon>Eukaryota</taxon>
        <taxon>Metazoa</taxon>
        <taxon>Chordata</taxon>
        <taxon>Craniata</taxon>
        <taxon>Vertebrata</taxon>
        <taxon>Euteleostomi</taxon>
        <taxon>Actinopterygii</taxon>
        <taxon>Neopterygii</taxon>
        <taxon>Teleostei</taxon>
        <taxon>Anguilliformes</taxon>
        <taxon>Anguillidae</taxon>
        <taxon>Anguilla</taxon>
    </lineage>
</organism>
<reference evidence="1" key="1">
    <citation type="submission" date="2014-11" db="EMBL/GenBank/DDBJ databases">
        <authorList>
            <person name="Amaro Gonzalez C."/>
        </authorList>
    </citation>
    <scope>NUCLEOTIDE SEQUENCE</scope>
</reference>
<dbReference type="AlphaFoldDB" id="A0A0E9S889"/>
<reference evidence="1" key="2">
    <citation type="journal article" date="2015" name="Fish Shellfish Immunol.">
        <title>Early steps in the European eel (Anguilla anguilla)-Vibrio vulnificus interaction in the gills: Role of the RtxA13 toxin.</title>
        <authorList>
            <person name="Callol A."/>
            <person name="Pajuelo D."/>
            <person name="Ebbesson L."/>
            <person name="Teles M."/>
            <person name="MacKenzie S."/>
            <person name="Amaro C."/>
        </authorList>
    </citation>
    <scope>NUCLEOTIDE SEQUENCE</scope>
</reference>
<sequence length="72" mass="7859">MLTQHTCVILNPYSRPTWTISCFQLSVLSHCLSLAGCVRCARPSLLILTLSSLPLSCAAMETQLMLPHAPAF</sequence>
<accession>A0A0E9S889</accession>
<protein>
    <submittedName>
        <fullName evidence="1">Uncharacterized protein</fullName>
    </submittedName>
</protein>
<evidence type="ECO:0000313" key="1">
    <source>
        <dbReference type="EMBL" id="JAH37649.1"/>
    </source>
</evidence>